<feature type="transmembrane region" description="Helical" evidence="6">
    <location>
        <begin position="248"/>
        <end position="268"/>
    </location>
</feature>
<protein>
    <submittedName>
        <fullName evidence="7">Putative flippase</fullName>
    </submittedName>
</protein>
<feature type="transmembrane region" description="Helical" evidence="6">
    <location>
        <begin position="98"/>
        <end position="123"/>
    </location>
</feature>
<evidence type="ECO:0000313" key="7">
    <source>
        <dbReference type="EMBL" id="EAP86974.1"/>
    </source>
</evidence>
<dbReference type="PANTHER" id="PTHR30250">
    <property type="entry name" value="PST FAMILY PREDICTED COLANIC ACID TRANSPORTER"/>
    <property type="match status" value="1"/>
</dbReference>
<evidence type="ECO:0000256" key="4">
    <source>
        <dbReference type="ARBA" id="ARBA00022989"/>
    </source>
</evidence>
<name>A3UAY8_CROAH</name>
<feature type="transmembrane region" description="Helical" evidence="6">
    <location>
        <begin position="383"/>
        <end position="403"/>
    </location>
</feature>
<feature type="transmembrane region" description="Helical" evidence="6">
    <location>
        <begin position="409"/>
        <end position="428"/>
    </location>
</feature>
<evidence type="ECO:0000256" key="5">
    <source>
        <dbReference type="ARBA" id="ARBA00023136"/>
    </source>
</evidence>
<gene>
    <name evidence="7" type="ordered locus">CA2559_13078</name>
</gene>
<keyword evidence="3 6" id="KW-0812">Transmembrane</keyword>
<evidence type="ECO:0000313" key="8">
    <source>
        <dbReference type="Proteomes" id="UP000002297"/>
    </source>
</evidence>
<keyword evidence="5 6" id="KW-0472">Membrane</keyword>
<dbReference type="Pfam" id="PF01943">
    <property type="entry name" value="Polysacc_synt"/>
    <property type="match status" value="1"/>
</dbReference>
<feature type="transmembrane region" description="Helical" evidence="6">
    <location>
        <begin position="195"/>
        <end position="213"/>
    </location>
</feature>
<dbReference type="GO" id="GO:0005886">
    <property type="term" value="C:plasma membrane"/>
    <property type="evidence" value="ECO:0007669"/>
    <property type="project" value="UniProtKB-SubCell"/>
</dbReference>
<keyword evidence="8" id="KW-1185">Reference proteome</keyword>
<dbReference type="AlphaFoldDB" id="A3UAY8"/>
<dbReference type="KEGG" id="cat:CA2559_13078"/>
<proteinExistence type="predicted"/>
<evidence type="ECO:0000256" key="3">
    <source>
        <dbReference type="ARBA" id="ARBA00022692"/>
    </source>
</evidence>
<accession>A3UAY8</accession>
<keyword evidence="2" id="KW-1003">Cell membrane</keyword>
<dbReference type="PANTHER" id="PTHR30250:SF26">
    <property type="entry name" value="PSMA PROTEIN"/>
    <property type="match status" value="1"/>
</dbReference>
<dbReference type="InterPro" id="IPR050833">
    <property type="entry name" value="Poly_Biosynth_Transport"/>
</dbReference>
<reference evidence="7 8" key="1">
    <citation type="journal article" date="2010" name="J. Bacteriol.">
        <title>The complete genome sequence of Croceibacter atlanticus HTCC2559T.</title>
        <authorList>
            <person name="Oh H.M."/>
            <person name="Kang I."/>
            <person name="Ferriera S."/>
            <person name="Giovannoni S.J."/>
            <person name="Cho J.C."/>
        </authorList>
    </citation>
    <scope>NUCLEOTIDE SEQUENCE [LARGE SCALE GENOMIC DNA]</scope>
    <source>
        <strain evidence="8">ATCC BAA-628 / HTCC2559 / KCTC 12090</strain>
    </source>
</reference>
<organism evidence="7 8">
    <name type="scientific">Croceibacter atlanticus (strain ATCC BAA-628 / JCM 21780 / CIP 108009 / IAM 15332 / KCTC 12090 / HTCC2559)</name>
    <dbReference type="NCBI Taxonomy" id="216432"/>
    <lineage>
        <taxon>Bacteria</taxon>
        <taxon>Pseudomonadati</taxon>
        <taxon>Bacteroidota</taxon>
        <taxon>Flavobacteriia</taxon>
        <taxon>Flavobacteriales</taxon>
        <taxon>Flavobacteriaceae</taxon>
        <taxon>Croceibacter</taxon>
    </lineage>
</organism>
<feature type="transmembrane region" description="Helical" evidence="6">
    <location>
        <begin position="314"/>
        <end position="332"/>
    </location>
</feature>
<sequence>MTESNSKPIENLRRSAFLNSLTGMIDYISKIGVGFFLNPIMVAVLGPVYYGAWQVISQLNSYMATADIRAATSLKFILSRDRSVSNELELKKSVSSALYANLIFIPFYLIIGLVIIWFAPILAGVDKQYFNNVRIASSLLVLSFIITQFFFLFESTLHGMNLSYKRIGIRAIIVILGGILTAVVLYLGFGIIGMAAIQIFIATTIGLSFWWIVKKNIPWFEFVKVKKSNVVSFIRLSGWYMLLKFSDLFSQSIDMILLGFLAGPKYVAAYAISKYMMMATSGIVRTVSNSTSIGISKFIGEKKFEKLIEARSQIVSIQWVLIIVGGSLVCLYNKSFVSIWTEDDLFSGQLETFFIVMISLVMVLYQVDSGIINSSLNIKRKILLTLLSATISVILSFVLIPYFQTLGMLISIFIGILFLAFSNTFLVMRFTSNKSVFKNLYFSRLSLVGFIIILLSSYLSLLINVETWLLLFIYTAVTSIILILLTWFFGMNNYQRVLILNTLKKIKK</sequence>
<evidence type="ECO:0000256" key="1">
    <source>
        <dbReference type="ARBA" id="ARBA00004651"/>
    </source>
</evidence>
<feature type="transmembrane region" description="Helical" evidence="6">
    <location>
        <begin position="440"/>
        <end position="463"/>
    </location>
</feature>
<evidence type="ECO:0000256" key="6">
    <source>
        <dbReference type="SAM" id="Phobius"/>
    </source>
</evidence>
<comment type="subcellular location">
    <subcellularLocation>
        <location evidence="1">Cell membrane</location>
        <topology evidence="1">Multi-pass membrane protein</topology>
    </subcellularLocation>
</comment>
<keyword evidence="4 6" id="KW-1133">Transmembrane helix</keyword>
<dbReference type="STRING" id="216432.CA2559_13078"/>
<feature type="transmembrane region" description="Helical" evidence="6">
    <location>
        <begin position="135"/>
        <end position="155"/>
    </location>
</feature>
<feature type="transmembrane region" description="Helical" evidence="6">
    <location>
        <begin position="31"/>
        <end position="53"/>
    </location>
</feature>
<dbReference type="HOGENOM" id="CLU_516708_0_0_10"/>
<dbReference type="InterPro" id="IPR002797">
    <property type="entry name" value="Polysacc_synth"/>
</dbReference>
<dbReference type="eggNOG" id="COG2244">
    <property type="taxonomic scope" value="Bacteria"/>
</dbReference>
<feature type="transmembrane region" description="Helical" evidence="6">
    <location>
        <begin position="469"/>
        <end position="490"/>
    </location>
</feature>
<evidence type="ECO:0000256" key="2">
    <source>
        <dbReference type="ARBA" id="ARBA00022475"/>
    </source>
</evidence>
<dbReference type="Proteomes" id="UP000002297">
    <property type="component" value="Chromosome"/>
</dbReference>
<feature type="transmembrane region" description="Helical" evidence="6">
    <location>
        <begin position="352"/>
        <end position="371"/>
    </location>
</feature>
<dbReference type="EMBL" id="CP002046">
    <property type="protein sequence ID" value="EAP86974.1"/>
    <property type="molecule type" value="Genomic_DNA"/>
</dbReference>
<feature type="transmembrane region" description="Helical" evidence="6">
    <location>
        <begin position="167"/>
        <end position="189"/>
    </location>
</feature>